<comment type="caution">
    <text evidence="2">The sequence shown here is derived from an EMBL/GenBank/DDBJ whole genome shotgun (WGS) entry which is preliminary data.</text>
</comment>
<protein>
    <submittedName>
        <fullName evidence="2">Uncharacterized protein</fullName>
    </submittedName>
</protein>
<evidence type="ECO:0000313" key="3">
    <source>
        <dbReference type="Proteomes" id="UP001066276"/>
    </source>
</evidence>
<reference evidence="2" key="1">
    <citation type="journal article" date="2022" name="bioRxiv">
        <title>Sequencing and chromosome-scale assembly of the giantPleurodeles waltlgenome.</title>
        <authorList>
            <person name="Brown T."/>
            <person name="Elewa A."/>
            <person name="Iarovenko S."/>
            <person name="Subramanian E."/>
            <person name="Araus A.J."/>
            <person name="Petzold A."/>
            <person name="Susuki M."/>
            <person name="Suzuki K.-i.T."/>
            <person name="Hayashi T."/>
            <person name="Toyoda A."/>
            <person name="Oliveira C."/>
            <person name="Osipova E."/>
            <person name="Leigh N.D."/>
            <person name="Simon A."/>
            <person name="Yun M.H."/>
        </authorList>
    </citation>
    <scope>NUCLEOTIDE SEQUENCE</scope>
    <source>
        <strain evidence="2">20211129_DDA</strain>
        <tissue evidence="2">Liver</tissue>
    </source>
</reference>
<name>A0AAV7MBA3_PLEWA</name>
<dbReference type="Proteomes" id="UP001066276">
    <property type="component" value="Chromosome 10"/>
</dbReference>
<gene>
    <name evidence="2" type="ORF">NDU88_004878</name>
</gene>
<dbReference type="AlphaFoldDB" id="A0AAV7MBA3"/>
<feature type="compositionally biased region" description="Pro residues" evidence="1">
    <location>
        <begin position="46"/>
        <end position="56"/>
    </location>
</feature>
<evidence type="ECO:0000256" key="1">
    <source>
        <dbReference type="SAM" id="MobiDB-lite"/>
    </source>
</evidence>
<proteinExistence type="predicted"/>
<sequence length="131" mass="13951">MAPRRLEPRRKKSGVPRCGRGGGKRLGAFREGEAPRSEACASERPLPSPLRPPFPPSQQIRAERAGGPLYCRADRPRVPYTRGHGGVVALRPGAGNGPDAQRTQSDCRGGKKQGLTGAHPIQGCSAQTHRG</sequence>
<dbReference type="EMBL" id="JANPWB010000014">
    <property type="protein sequence ID" value="KAJ1099782.1"/>
    <property type="molecule type" value="Genomic_DNA"/>
</dbReference>
<evidence type="ECO:0000313" key="2">
    <source>
        <dbReference type="EMBL" id="KAJ1099782.1"/>
    </source>
</evidence>
<feature type="region of interest" description="Disordered" evidence="1">
    <location>
        <begin position="1"/>
        <end position="131"/>
    </location>
</feature>
<keyword evidence="3" id="KW-1185">Reference proteome</keyword>
<organism evidence="2 3">
    <name type="scientific">Pleurodeles waltl</name>
    <name type="common">Iberian ribbed newt</name>
    <dbReference type="NCBI Taxonomy" id="8319"/>
    <lineage>
        <taxon>Eukaryota</taxon>
        <taxon>Metazoa</taxon>
        <taxon>Chordata</taxon>
        <taxon>Craniata</taxon>
        <taxon>Vertebrata</taxon>
        <taxon>Euteleostomi</taxon>
        <taxon>Amphibia</taxon>
        <taxon>Batrachia</taxon>
        <taxon>Caudata</taxon>
        <taxon>Salamandroidea</taxon>
        <taxon>Salamandridae</taxon>
        <taxon>Pleurodelinae</taxon>
        <taxon>Pleurodeles</taxon>
    </lineage>
</organism>
<accession>A0AAV7MBA3</accession>